<reference evidence="1 2" key="1">
    <citation type="journal article" date="2013" name="Genome Biol. Evol.">
        <title>Life in an arsenic-containing gold mine: genome and physiology of the autotrophic arsenite-oxidizing bacterium rhizobium sp. NT-26.</title>
        <authorList>
            <person name="Andres J."/>
            <person name="Arsene-Ploetze F."/>
            <person name="Barbe V."/>
            <person name="Brochier-Armanet C."/>
            <person name="Cleiss-Arnold J."/>
            <person name="Coppee J.Y."/>
            <person name="Dillies M.A."/>
            <person name="Geist"/>
            <person name="L"/>
            <person name="Joublin A."/>
            <person name="Koechler S."/>
            <person name="Lassalle F."/>
            <person name="Marchal M."/>
            <person name="Medigue C."/>
            <person name="Muller D."/>
            <person name="Nesme X."/>
            <person name="Plewniak F."/>
            <person name="Proux C."/>
            <person name="Ramirez-Bahena M.H."/>
            <person name="Schenowitz C."/>
            <person name="Sismeiro O."/>
            <person name="Vallenet D."/>
            <person name="Santini J.M."/>
            <person name="Bertin P.N."/>
        </authorList>
    </citation>
    <scope>NUCLEOTIDE SEQUENCE [LARGE SCALE GENOMIC DNA]</scope>
    <source>
        <strain evidence="1 2">NT-26</strain>
    </source>
</reference>
<sequence>MDQEVWITLRFKGEASADADSRKIAENLLTSLENFIEAGGQGHGFMTTQRGDVLEIEEEASIYGNNSEAEGA</sequence>
<accession>L0NDK1</accession>
<dbReference type="RefSeq" id="WP_052638025.1">
    <property type="nucleotide sequence ID" value="NZ_FO082820.1"/>
</dbReference>
<organism evidence="1 2">
    <name type="scientific">Pseudorhizobium banfieldiae</name>
    <dbReference type="NCBI Taxonomy" id="1125847"/>
    <lineage>
        <taxon>Bacteria</taxon>
        <taxon>Pseudomonadati</taxon>
        <taxon>Pseudomonadota</taxon>
        <taxon>Alphaproteobacteria</taxon>
        <taxon>Hyphomicrobiales</taxon>
        <taxon>Rhizobiaceae</taxon>
        <taxon>Rhizobium/Agrobacterium group</taxon>
        <taxon>Pseudorhizobium</taxon>
    </lineage>
</organism>
<protein>
    <submittedName>
        <fullName evidence="1">Uncharacterized protein</fullName>
    </submittedName>
</protein>
<evidence type="ECO:0000313" key="2">
    <source>
        <dbReference type="Proteomes" id="UP000010792"/>
    </source>
</evidence>
<dbReference type="KEGG" id="rht:NT26_1406"/>
<proteinExistence type="predicted"/>
<evidence type="ECO:0000313" key="1">
    <source>
        <dbReference type="EMBL" id="CCF19130.1"/>
    </source>
</evidence>
<name>L0NDK1_9HYPH</name>
<dbReference type="STRING" id="1125847.NT26_1406"/>
<dbReference type="EMBL" id="FO082820">
    <property type="protein sequence ID" value="CCF19130.1"/>
    <property type="molecule type" value="Genomic_DNA"/>
</dbReference>
<gene>
    <name evidence="1" type="ORF">NT26_1406</name>
</gene>
<keyword evidence="2" id="KW-1185">Reference proteome</keyword>
<dbReference type="AlphaFoldDB" id="L0NDK1"/>
<dbReference type="Proteomes" id="UP000010792">
    <property type="component" value="Chromosome"/>
</dbReference>
<dbReference type="OrthoDB" id="573962at356"/>